<protein>
    <submittedName>
        <fullName evidence="2">Uncharacterized protein</fullName>
    </submittedName>
</protein>
<dbReference type="AlphaFoldDB" id="A0A940P801"/>
<proteinExistence type="predicted"/>
<dbReference type="EMBL" id="JAEEGA010000002">
    <property type="protein sequence ID" value="MBP1040134.1"/>
    <property type="molecule type" value="Genomic_DNA"/>
</dbReference>
<evidence type="ECO:0000256" key="1">
    <source>
        <dbReference type="SAM" id="SignalP"/>
    </source>
</evidence>
<evidence type="ECO:0000313" key="2">
    <source>
        <dbReference type="EMBL" id="MBP1040134.1"/>
    </source>
</evidence>
<evidence type="ECO:0000313" key="3">
    <source>
        <dbReference type="Proteomes" id="UP000674938"/>
    </source>
</evidence>
<comment type="caution">
    <text evidence="2">The sequence shown here is derived from an EMBL/GenBank/DDBJ whole genome shotgun (WGS) entry which is preliminary data.</text>
</comment>
<name>A0A940P801_9ENTE</name>
<feature type="signal peptide" evidence="1">
    <location>
        <begin position="1"/>
        <end position="23"/>
    </location>
</feature>
<sequence length="204" mass="22803">MKKKQRVLLLFLLTLILMMSTKAAHSLIASPMSVNQDTFIEEVGNVEIMVEDTGENLSNIVTDTVNPYEVKIKNITTESVFLRAMIQPTIITSRGVYLEAKVGKQLVADGDLAVSWTEGEDGYFYLTNKVKGNETQILYNSWRLNSTEIDETYEDAKLILVVKVEAINTVANSYLDAWWQGIQPTNAQPNLQSIDGILTSLIDP</sequence>
<dbReference type="Proteomes" id="UP000674938">
    <property type="component" value="Unassembled WGS sequence"/>
</dbReference>
<organism evidence="2 3">
    <name type="scientific">Vagococcus allomyrinae</name>
    <dbReference type="NCBI Taxonomy" id="2794353"/>
    <lineage>
        <taxon>Bacteria</taxon>
        <taxon>Bacillati</taxon>
        <taxon>Bacillota</taxon>
        <taxon>Bacilli</taxon>
        <taxon>Lactobacillales</taxon>
        <taxon>Enterococcaceae</taxon>
        <taxon>Vagococcus</taxon>
    </lineage>
</organism>
<accession>A0A940P801</accession>
<gene>
    <name evidence="2" type="ORF">I6N95_03825</name>
</gene>
<reference evidence="2" key="1">
    <citation type="submission" date="2020-12" db="EMBL/GenBank/DDBJ databases">
        <title>Vagococcus allomyrinae sp. nov. and Enterococcus lavae sp. nov., isolated from the larvae of Allomyrina dichotoma.</title>
        <authorList>
            <person name="Lee S.D."/>
        </authorList>
    </citation>
    <scope>NUCLEOTIDE SEQUENCE</scope>
    <source>
        <strain evidence="2">BWB3-3</strain>
    </source>
</reference>
<keyword evidence="1" id="KW-0732">Signal</keyword>
<dbReference type="RefSeq" id="WP_209525028.1">
    <property type="nucleotide sequence ID" value="NZ_JAEEGA010000002.1"/>
</dbReference>
<keyword evidence="3" id="KW-1185">Reference proteome</keyword>
<feature type="chain" id="PRO_5036714357" evidence="1">
    <location>
        <begin position="24"/>
        <end position="204"/>
    </location>
</feature>